<reference evidence="7" key="1">
    <citation type="submission" date="2022-02" db="EMBL/GenBank/DDBJ databases">
        <authorList>
            <person name="Henning P.M."/>
            <person name="McCubbin A.G."/>
            <person name="Shore J.S."/>
        </authorList>
    </citation>
    <scope>NUCLEOTIDE SEQUENCE</scope>
    <source>
        <strain evidence="7">F60SS</strain>
        <tissue evidence="7">Leaves</tissue>
    </source>
</reference>
<accession>A0A9Q0JIL9</accession>
<protein>
    <recommendedName>
        <fullName evidence="6">BED-type domain-containing protein</fullName>
    </recommendedName>
</protein>
<dbReference type="Proteomes" id="UP001141552">
    <property type="component" value="Unassembled WGS sequence"/>
</dbReference>
<keyword evidence="2 4" id="KW-0863">Zinc-finger</keyword>
<keyword evidence="3" id="KW-0862">Zinc</keyword>
<evidence type="ECO:0000256" key="2">
    <source>
        <dbReference type="ARBA" id="ARBA00022771"/>
    </source>
</evidence>
<evidence type="ECO:0000256" key="3">
    <source>
        <dbReference type="ARBA" id="ARBA00022833"/>
    </source>
</evidence>
<proteinExistence type="predicted"/>
<dbReference type="EMBL" id="JAKUCV010002311">
    <property type="protein sequence ID" value="KAJ4843133.1"/>
    <property type="molecule type" value="Genomic_DNA"/>
</dbReference>
<organism evidence="7 8">
    <name type="scientific">Turnera subulata</name>
    <dbReference type="NCBI Taxonomy" id="218843"/>
    <lineage>
        <taxon>Eukaryota</taxon>
        <taxon>Viridiplantae</taxon>
        <taxon>Streptophyta</taxon>
        <taxon>Embryophyta</taxon>
        <taxon>Tracheophyta</taxon>
        <taxon>Spermatophyta</taxon>
        <taxon>Magnoliopsida</taxon>
        <taxon>eudicotyledons</taxon>
        <taxon>Gunneridae</taxon>
        <taxon>Pentapetalae</taxon>
        <taxon>rosids</taxon>
        <taxon>fabids</taxon>
        <taxon>Malpighiales</taxon>
        <taxon>Passifloraceae</taxon>
        <taxon>Turnera</taxon>
    </lineage>
</organism>
<feature type="region of interest" description="Disordered" evidence="5">
    <location>
        <begin position="93"/>
        <end position="123"/>
    </location>
</feature>
<gene>
    <name evidence="7" type="ORF">Tsubulata_043016</name>
</gene>
<feature type="domain" description="BED-type" evidence="6">
    <location>
        <begin position="15"/>
        <end position="74"/>
    </location>
</feature>
<reference evidence="7" key="2">
    <citation type="journal article" date="2023" name="Plants (Basel)">
        <title>Annotation of the Turnera subulata (Passifloraceae) Draft Genome Reveals the S-Locus Evolved after the Divergence of Turneroideae from Passifloroideae in a Stepwise Manner.</title>
        <authorList>
            <person name="Henning P.M."/>
            <person name="Roalson E.H."/>
            <person name="Mir W."/>
            <person name="McCubbin A.G."/>
            <person name="Shore J.S."/>
        </authorList>
    </citation>
    <scope>NUCLEOTIDE SEQUENCE</scope>
    <source>
        <strain evidence="7">F60SS</strain>
    </source>
</reference>
<name>A0A9Q0JIL9_9ROSI</name>
<dbReference type="PROSITE" id="PS50808">
    <property type="entry name" value="ZF_BED"/>
    <property type="match status" value="1"/>
</dbReference>
<keyword evidence="8" id="KW-1185">Reference proteome</keyword>
<dbReference type="Pfam" id="PF02892">
    <property type="entry name" value="zf-BED"/>
    <property type="match status" value="1"/>
</dbReference>
<feature type="compositionally biased region" description="Acidic residues" evidence="5">
    <location>
        <begin position="104"/>
        <end position="116"/>
    </location>
</feature>
<evidence type="ECO:0000256" key="5">
    <source>
        <dbReference type="SAM" id="MobiDB-lite"/>
    </source>
</evidence>
<dbReference type="GO" id="GO:0003677">
    <property type="term" value="F:DNA binding"/>
    <property type="evidence" value="ECO:0007669"/>
    <property type="project" value="InterPro"/>
</dbReference>
<comment type="caution">
    <text evidence="7">The sequence shown here is derived from an EMBL/GenBank/DDBJ whole genome shotgun (WGS) entry which is preliminary data.</text>
</comment>
<sequence length="159" mass="17160">MESQSKSSSSVSARGKSDPAWEHIALSTAADGTKVYTCLFCEKEVRGGGINRLKQHLAGIPGSITACKKVDHDVRYRMSEYLKEISGKKNEASIAKRRFQSQDGDNDGGDDDDGEDVTPPVVDDGANIDRLVETYLLAHSGGASGAEVAAPHSDFIYYY</sequence>
<evidence type="ECO:0000313" key="8">
    <source>
        <dbReference type="Proteomes" id="UP001141552"/>
    </source>
</evidence>
<evidence type="ECO:0000259" key="6">
    <source>
        <dbReference type="PROSITE" id="PS50808"/>
    </source>
</evidence>
<dbReference type="GO" id="GO:0008270">
    <property type="term" value="F:zinc ion binding"/>
    <property type="evidence" value="ECO:0007669"/>
    <property type="project" value="UniProtKB-KW"/>
</dbReference>
<evidence type="ECO:0000256" key="4">
    <source>
        <dbReference type="PROSITE-ProRule" id="PRU00027"/>
    </source>
</evidence>
<evidence type="ECO:0000313" key="7">
    <source>
        <dbReference type="EMBL" id="KAJ4843133.1"/>
    </source>
</evidence>
<dbReference type="InterPro" id="IPR003656">
    <property type="entry name" value="Znf_BED"/>
</dbReference>
<evidence type="ECO:0000256" key="1">
    <source>
        <dbReference type="ARBA" id="ARBA00022723"/>
    </source>
</evidence>
<dbReference type="AlphaFoldDB" id="A0A9Q0JIL9"/>
<dbReference type="PANTHER" id="PTHR46951:SF2">
    <property type="entry name" value="BED-TYPE DOMAIN-CONTAINING PROTEIN"/>
    <property type="match status" value="1"/>
</dbReference>
<keyword evidence="1" id="KW-0479">Metal-binding</keyword>
<dbReference type="PANTHER" id="PTHR46951">
    <property type="entry name" value="BED-TYPE DOMAIN-CONTAINING PROTEIN"/>
    <property type="match status" value="1"/>
</dbReference>
<dbReference type="OrthoDB" id="851935at2759"/>